<keyword evidence="1" id="KW-0812">Transmembrane</keyword>
<evidence type="ECO:0000259" key="2">
    <source>
        <dbReference type="PROSITE" id="PS50883"/>
    </source>
</evidence>
<evidence type="ECO:0000256" key="1">
    <source>
        <dbReference type="SAM" id="Phobius"/>
    </source>
</evidence>
<accession>A0A7W6R0B5</accession>
<feature type="domain" description="EAL" evidence="2">
    <location>
        <begin position="426"/>
        <end position="675"/>
    </location>
</feature>
<dbReference type="SUPFAM" id="SSF55073">
    <property type="entry name" value="Nucleotide cyclase"/>
    <property type="match status" value="1"/>
</dbReference>
<dbReference type="CDD" id="cd01948">
    <property type="entry name" value="EAL"/>
    <property type="match status" value="1"/>
</dbReference>
<dbReference type="NCBIfam" id="TIGR00254">
    <property type="entry name" value="GGDEF"/>
    <property type="match status" value="1"/>
</dbReference>
<dbReference type="InterPro" id="IPR000160">
    <property type="entry name" value="GGDEF_dom"/>
</dbReference>
<evidence type="ECO:0000313" key="4">
    <source>
        <dbReference type="EMBL" id="MBB4234466.1"/>
    </source>
</evidence>
<dbReference type="Gene3D" id="3.20.20.450">
    <property type="entry name" value="EAL domain"/>
    <property type="match status" value="1"/>
</dbReference>
<feature type="transmembrane region" description="Helical" evidence="1">
    <location>
        <begin position="146"/>
        <end position="164"/>
    </location>
</feature>
<keyword evidence="1" id="KW-1133">Transmembrane helix</keyword>
<dbReference type="Proteomes" id="UP000540909">
    <property type="component" value="Unassembled WGS sequence"/>
</dbReference>
<dbReference type="PROSITE" id="PS50887">
    <property type="entry name" value="GGDEF"/>
    <property type="match status" value="1"/>
</dbReference>
<dbReference type="Pfam" id="PF00990">
    <property type="entry name" value="GGDEF"/>
    <property type="match status" value="1"/>
</dbReference>
<dbReference type="CDD" id="cd01949">
    <property type="entry name" value="GGDEF"/>
    <property type="match status" value="1"/>
</dbReference>
<dbReference type="Pfam" id="PF00563">
    <property type="entry name" value="EAL"/>
    <property type="match status" value="1"/>
</dbReference>
<organism evidence="4 5">
    <name type="scientific">Rhizobium esperanzae</name>
    <dbReference type="NCBI Taxonomy" id="1967781"/>
    <lineage>
        <taxon>Bacteria</taxon>
        <taxon>Pseudomonadati</taxon>
        <taxon>Pseudomonadota</taxon>
        <taxon>Alphaproteobacteria</taxon>
        <taxon>Hyphomicrobiales</taxon>
        <taxon>Rhizobiaceae</taxon>
        <taxon>Rhizobium/Agrobacterium group</taxon>
        <taxon>Rhizobium</taxon>
    </lineage>
</organism>
<dbReference type="SMART" id="SM00052">
    <property type="entry name" value="EAL"/>
    <property type="match status" value="1"/>
</dbReference>
<gene>
    <name evidence="4" type="ORF">GGD57_001022</name>
</gene>
<comment type="caution">
    <text evidence="4">The sequence shown here is derived from an EMBL/GenBank/DDBJ whole genome shotgun (WGS) entry which is preliminary data.</text>
</comment>
<dbReference type="InterPro" id="IPR052155">
    <property type="entry name" value="Biofilm_reg_signaling"/>
</dbReference>
<dbReference type="PANTHER" id="PTHR44757">
    <property type="entry name" value="DIGUANYLATE CYCLASE DGCP"/>
    <property type="match status" value="1"/>
</dbReference>
<dbReference type="InterPro" id="IPR001633">
    <property type="entry name" value="EAL_dom"/>
</dbReference>
<dbReference type="InterPro" id="IPR035919">
    <property type="entry name" value="EAL_sf"/>
</dbReference>
<dbReference type="AlphaFoldDB" id="A0A7W6R0B5"/>
<protein>
    <submittedName>
        <fullName evidence="4">Diguanylate cyclase (GGDEF)-like protein</fullName>
    </submittedName>
</protein>
<feature type="transmembrane region" description="Helical" evidence="1">
    <location>
        <begin position="89"/>
        <end position="109"/>
    </location>
</feature>
<feature type="transmembrane region" description="Helical" evidence="1">
    <location>
        <begin position="171"/>
        <end position="189"/>
    </location>
</feature>
<dbReference type="Gene3D" id="3.30.70.270">
    <property type="match status" value="1"/>
</dbReference>
<dbReference type="SMART" id="SM00267">
    <property type="entry name" value="GGDEF"/>
    <property type="match status" value="1"/>
</dbReference>
<feature type="transmembrane region" description="Helical" evidence="1">
    <location>
        <begin position="121"/>
        <end position="140"/>
    </location>
</feature>
<dbReference type="SUPFAM" id="SSF141868">
    <property type="entry name" value="EAL domain-like"/>
    <property type="match status" value="1"/>
</dbReference>
<keyword evidence="1" id="KW-0472">Membrane</keyword>
<dbReference type="InterPro" id="IPR043128">
    <property type="entry name" value="Rev_trsase/Diguanyl_cyclase"/>
</dbReference>
<proteinExistence type="predicted"/>
<evidence type="ECO:0000313" key="5">
    <source>
        <dbReference type="Proteomes" id="UP000540909"/>
    </source>
</evidence>
<dbReference type="FunFam" id="3.30.70.270:FF:000001">
    <property type="entry name" value="Diguanylate cyclase domain protein"/>
    <property type="match status" value="1"/>
</dbReference>
<dbReference type="InterPro" id="IPR029787">
    <property type="entry name" value="Nucleotide_cyclase"/>
</dbReference>
<feature type="transmembrane region" description="Helical" evidence="1">
    <location>
        <begin position="195"/>
        <end position="216"/>
    </location>
</feature>
<feature type="transmembrane region" description="Helical" evidence="1">
    <location>
        <begin position="63"/>
        <end position="83"/>
    </location>
</feature>
<dbReference type="GO" id="GO:0003824">
    <property type="term" value="F:catalytic activity"/>
    <property type="evidence" value="ECO:0007669"/>
    <property type="project" value="UniProtKB-ARBA"/>
</dbReference>
<dbReference type="EMBL" id="JACIFY010000003">
    <property type="protein sequence ID" value="MBB4234466.1"/>
    <property type="molecule type" value="Genomic_DNA"/>
</dbReference>
<dbReference type="PROSITE" id="PS50883">
    <property type="entry name" value="EAL"/>
    <property type="match status" value="1"/>
</dbReference>
<name>A0A7W6R0B5_9HYPH</name>
<dbReference type="PANTHER" id="PTHR44757:SF2">
    <property type="entry name" value="BIOFILM ARCHITECTURE MAINTENANCE PROTEIN MBAA"/>
    <property type="match status" value="1"/>
</dbReference>
<reference evidence="4 5" key="1">
    <citation type="submission" date="2020-08" db="EMBL/GenBank/DDBJ databases">
        <title>Genomic Encyclopedia of Type Strains, Phase IV (KMG-V): Genome sequencing to study the core and pangenomes of soil and plant-associated prokaryotes.</title>
        <authorList>
            <person name="Whitman W."/>
        </authorList>
    </citation>
    <scope>NUCLEOTIDE SEQUENCE [LARGE SCALE GENOMIC DNA]</scope>
    <source>
        <strain evidence="4 5">SEMIA 4089</strain>
    </source>
</reference>
<evidence type="ECO:0000259" key="3">
    <source>
        <dbReference type="PROSITE" id="PS50887"/>
    </source>
</evidence>
<feature type="domain" description="GGDEF" evidence="3">
    <location>
        <begin position="280"/>
        <end position="417"/>
    </location>
</feature>
<sequence>MGLSNSAGGRRRATAASCLGGRGMMHVLAETAVATMRPTLSPERLRRLYKHRSESGRKCATRGGLWIAVAVYLAYAFTDYLFIGDVVQYTIAGRLAVSASALCMLELLLYRKAKADTVDMAAAVSVLAAYLAWLLTAQMTTVREAFSYYMVFGAIFMMSVNLFFSFRFPLALAASVTNVLIFVGALYLFAPMLLLHKLILGAFCISCFIFTSYVNLQLNRERYKVFLNALEASLQQAAAEERGKALLHLSNTDSLTGLENRRAIDQRLRDHWQRWQDQRAPFAVLLIDVDYFKHYNDCYGHQEGDRCLVAVSQLLQSVASSYGSIIGRYGGEEFIVIAPMQNSERAAALAEAMCAAVRALAWPHEHRRDGTTVITVSVGVSYTRDQTKQVDKVIHEADRALYAAKATGRNTVVVFDPDDPQSSDDSEDIAATLKIALEHGLVHLVYQPIRNVQTGKTDGVEALMRLRMLDGTAVPPDRFIPVAERTGSIVKLGRWAIRTVCRDLLATDLVEVASVNVSPIELKTPGFASYIAATLAEFDVAGARLAFEITEGVELEIDQDLVRCISDLRALGAQVWLDDFGTGFAGLSWLRLIDFDTVKIDRSFLHDSNTERGKRMLLDIISLLRNRGVKILVEGVETIEHQLLMQQYGINQIQGYYIGRPAPAARLETDNVLPFSMARNLDSKRLSRNGP</sequence>